<feature type="compositionally biased region" description="Low complexity" evidence="1">
    <location>
        <begin position="115"/>
        <end position="125"/>
    </location>
</feature>
<feature type="compositionally biased region" description="Low complexity" evidence="1">
    <location>
        <begin position="242"/>
        <end position="271"/>
    </location>
</feature>
<organism evidence="2 3">
    <name type="scientific">Cricetulus griseus</name>
    <name type="common">Chinese hamster</name>
    <name type="synonym">Cricetulus barabensis griseus</name>
    <dbReference type="NCBI Taxonomy" id="10029"/>
    <lineage>
        <taxon>Eukaryota</taxon>
        <taxon>Metazoa</taxon>
        <taxon>Chordata</taxon>
        <taxon>Craniata</taxon>
        <taxon>Vertebrata</taxon>
        <taxon>Euteleostomi</taxon>
        <taxon>Mammalia</taxon>
        <taxon>Eutheria</taxon>
        <taxon>Euarchontoglires</taxon>
        <taxon>Glires</taxon>
        <taxon>Rodentia</taxon>
        <taxon>Myomorpha</taxon>
        <taxon>Muroidea</taxon>
        <taxon>Cricetidae</taxon>
        <taxon>Cricetinae</taxon>
        <taxon>Cricetulus</taxon>
    </lineage>
</organism>
<feature type="compositionally biased region" description="Pro residues" evidence="1">
    <location>
        <begin position="126"/>
        <end position="135"/>
    </location>
</feature>
<dbReference type="Proteomes" id="UP001108280">
    <property type="component" value="Chromosome 9"/>
</dbReference>
<evidence type="ECO:0000256" key="1">
    <source>
        <dbReference type="SAM" id="MobiDB-lite"/>
    </source>
</evidence>
<accession>A0A9J7H6V0</accession>
<reference evidence="2" key="1">
    <citation type="journal article" date="2018" name="Biotechnol. Bioeng.">
        <title>A reference genome of the Chinese hamster based on a hybrid assembly strategy.</title>
        <authorList>
            <person name="Rupp O."/>
            <person name="MacDonald M.L."/>
            <person name="Li S."/>
            <person name="Dhiman H."/>
            <person name="Polson S."/>
            <person name="Griep S."/>
            <person name="Heffner K."/>
            <person name="Hernandez I."/>
            <person name="Brinkrolf K."/>
            <person name="Jadhav V."/>
            <person name="Samoudi M."/>
            <person name="Hao H."/>
            <person name="Kingham B."/>
            <person name="Goesmann A."/>
            <person name="Betenbaugh M.J."/>
            <person name="Lewis N.E."/>
            <person name="Borth N."/>
            <person name="Lee K.H."/>
        </authorList>
    </citation>
    <scope>NUCLEOTIDE SEQUENCE [LARGE SCALE GENOMIC DNA]</scope>
    <source>
        <strain evidence="2">17A/GY</strain>
    </source>
</reference>
<feature type="compositionally biased region" description="Basic and acidic residues" evidence="1">
    <location>
        <begin position="158"/>
        <end position="174"/>
    </location>
</feature>
<feature type="region of interest" description="Disordered" evidence="1">
    <location>
        <begin position="1"/>
        <end position="53"/>
    </location>
</feature>
<evidence type="ECO:0000313" key="3">
    <source>
        <dbReference type="RefSeq" id="XP_035304997.1"/>
    </source>
</evidence>
<feature type="compositionally biased region" description="Gly residues" evidence="1">
    <location>
        <begin position="191"/>
        <end position="201"/>
    </location>
</feature>
<feature type="region of interest" description="Disordered" evidence="1">
    <location>
        <begin position="70"/>
        <end position="271"/>
    </location>
</feature>
<dbReference type="AlphaFoldDB" id="A0A9J7H6V0"/>
<gene>
    <name evidence="3" type="primary">LOC113837377</name>
</gene>
<proteinExistence type="predicted"/>
<dbReference type="RefSeq" id="XP_035304997.1">
    <property type="nucleotide sequence ID" value="XM_035449106.1"/>
</dbReference>
<dbReference type="KEGG" id="cge:113837377"/>
<dbReference type="GeneID" id="113837377"/>
<reference evidence="2" key="2">
    <citation type="journal article" date="2020" name="Biotechnol. Bioeng.">
        <title>Chromosome-scale scaffolds for the Chinese hamster reference genome assembly to facilitate the study of the CHO epigenome.</title>
        <authorList>
            <person name="Hilliard W."/>
            <person name="MacDonald M."/>
            <person name="Lee K.H."/>
        </authorList>
    </citation>
    <scope>NUCLEOTIDE SEQUENCE [LARGE SCALE GENOMIC DNA]</scope>
    <source>
        <strain evidence="2">17A/GY</strain>
    </source>
</reference>
<name>A0A9J7H6V0_CRIGR</name>
<sequence length="307" mass="31617">MKGLESSAPLNRKHGRRESPCFAIHPSGGLPEEQRLQGGPLPSASPPPPESTGARRGFFFFFFIASPPGKEHVPRVPAHSSGPANCEARIGRRRTTPPPRDQSAASLGTLPPSRPRLAAPRYVHPSPAPPPPPTLRYPEAAAARGEPTSSGLPLAAEVPRERDGALGPRPREPGPEPPRAAFLREPACVRAGGGGRGGGRAVGEVRGGRRPQSGAAGRATTPRSDAPRCPAICARPAPPAQPGGRARAPSGAGSFTEGRPAPRARPPGELLASAAFPPSQARTLTRRLAVAFAAAGPDGDSCGDGEE</sequence>
<keyword evidence="2" id="KW-1185">Reference proteome</keyword>
<reference evidence="3" key="3">
    <citation type="submission" date="2025-08" db="UniProtKB">
        <authorList>
            <consortium name="RefSeq"/>
        </authorList>
    </citation>
    <scope>IDENTIFICATION</scope>
    <source>
        <strain evidence="3">17A/GY</strain>
        <tissue evidence="3">Liver</tissue>
    </source>
</reference>
<protein>
    <submittedName>
        <fullName evidence="3">Translation initiation factor IF-2-like</fullName>
    </submittedName>
</protein>
<evidence type="ECO:0000313" key="2">
    <source>
        <dbReference type="Proteomes" id="UP001108280"/>
    </source>
</evidence>